<dbReference type="CDD" id="cd01741">
    <property type="entry name" value="GATase1_1"/>
    <property type="match status" value="1"/>
</dbReference>
<dbReference type="PANTHER" id="PTHR42695:SF5">
    <property type="entry name" value="GLUTAMINE AMIDOTRANSFERASE YLR126C-RELATED"/>
    <property type="match status" value="1"/>
</dbReference>
<gene>
    <name evidence="2" type="ORF">D3876_16825</name>
</gene>
<protein>
    <submittedName>
        <fullName evidence="2">Glutamine amidotransferase</fullName>
    </submittedName>
</protein>
<dbReference type="InterPro" id="IPR017926">
    <property type="entry name" value="GATASE"/>
</dbReference>
<accession>A0A418W6U0</accession>
<dbReference type="NCBIfam" id="NF005458">
    <property type="entry name" value="PRK07053.1"/>
    <property type="match status" value="1"/>
</dbReference>
<evidence type="ECO:0000313" key="2">
    <source>
        <dbReference type="EMBL" id="RJF85584.1"/>
    </source>
</evidence>
<proteinExistence type="predicted"/>
<dbReference type="Gene3D" id="3.40.50.880">
    <property type="match status" value="1"/>
</dbReference>
<dbReference type="Proteomes" id="UP000286100">
    <property type="component" value="Unassembled WGS sequence"/>
</dbReference>
<reference evidence="2 3" key="1">
    <citation type="submission" date="2018-09" db="EMBL/GenBank/DDBJ databases">
        <authorList>
            <person name="Zhu H."/>
        </authorList>
    </citation>
    <scope>NUCLEOTIDE SEQUENCE [LARGE SCALE GENOMIC DNA]</scope>
    <source>
        <strain evidence="2 3">K2R01-6</strain>
    </source>
</reference>
<dbReference type="InterPro" id="IPR029062">
    <property type="entry name" value="Class_I_gatase-like"/>
</dbReference>
<evidence type="ECO:0000313" key="3">
    <source>
        <dbReference type="Proteomes" id="UP000286100"/>
    </source>
</evidence>
<dbReference type="GO" id="GO:0016740">
    <property type="term" value="F:transferase activity"/>
    <property type="evidence" value="ECO:0007669"/>
    <property type="project" value="UniProtKB-KW"/>
</dbReference>
<name>A0A418W6U0_9SPHN</name>
<dbReference type="InterPro" id="IPR044992">
    <property type="entry name" value="ChyE-like"/>
</dbReference>
<dbReference type="PANTHER" id="PTHR42695">
    <property type="entry name" value="GLUTAMINE AMIDOTRANSFERASE YLR126C-RELATED"/>
    <property type="match status" value="1"/>
</dbReference>
<feature type="domain" description="Glutamine amidotransferase" evidence="1">
    <location>
        <begin position="27"/>
        <end position="184"/>
    </location>
</feature>
<dbReference type="EMBL" id="QYUM01000004">
    <property type="protein sequence ID" value="RJF85584.1"/>
    <property type="molecule type" value="Genomic_DNA"/>
</dbReference>
<dbReference type="Pfam" id="PF00117">
    <property type="entry name" value="GATase"/>
    <property type="match status" value="1"/>
</dbReference>
<dbReference type="OrthoDB" id="9813383at2"/>
<keyword evidence="3" id="KW-1185">Reference proteome</keyword>
<keyword evidence="2" id="KW-0808">Transferase</keyword>
<comment type="caution">
    <text evidence="2">The sequence shown here is derived from an EMBL/GenBank/DDBJ whole genome shotgun (WGS) entry which is preliminary data.</text>
</comment>
<dbReference type="PROSITE" id="PS51273">
    <property type="entry name" value="GATASE_TYPE_1"/>
    <property type="match status" value="1"/>
</dbReference>
<keyword evidence="2" id="KW-0315">Glutamine amidotransferase</keyword>
<evidence type="ECO:0000259" key="1">
    <source>
        <dbReference type="Pfam" id="PF00117"/>
    </source>
</evidence>
<dbReference type="GO" id="GO:0005829">
    <property type="term" value="C:cytosol"/>
    <property type="evidence" value="ECO:0007669"/>
    <property type="project" value="TreeGrafter"/>
</dbReference>
<dbReference type="AlphaFoldDB" id="A0A418W6U0"/>
<organism evidence="2 3">
    <name type="scientific">Sphingomonas cavernae</name>
    <dbReference type="NCBI Taxonomy" id="2320861"/>
    <lineage>
        <taxon>Bacteria</taxon>
        <taxon>Pseudomonadati</taxon>
        <taxon>Pseudomonadota</taxon>
        <taxon>Alphaproteobacteria</taxon>
        <taxon>Sphingomonadales</taxon>
        <taxon>Sphingomonadaceae</taxon>
        <taxon>Sphingomonas</taxon>
    </lineage>
</organism>
<sequence>MTKRALIIRHVPYEGIAGFRDPVESAGYRIERLDVSDPDFADADLVSPDLVILMGGPMSVYDRDSYPWIAHEIERLGVRLAADRPTLGVCLGAQMIAAALGARVYKGAAKEIGFHRLTLNATGLASPLAHLANQPVLQWHGDTFDLPAGAELLASTQLYPHQAFRRGRQVLALQCHAEMGVDPRIEAWIDQSNDCLAEVGIQPDTLRAQYAAIGPLAVAAGQKMIRQWLCALD</sequence>
<dbReference type="SUPFAM" id="SSF52317">
    <property type="entry name" value="Class I glutamine amidotransferase-like"/>
    <property type="match status" value="1"/>
</dbReference>